<dbReference type="Gene3D" id="1.25.40.850">
    <property type="match status" value="1"/>
</dbReference>
<dbReference type="AlphaFoldDB" id="A0A9P0HK54"/>
<reference evidence="2" key="1">
    <citation type="submission" date="2022-01" db="EMBL/GenBank/DDBJ databases">
        <authorList>
            <person name="King R."/>
        </authorList>
    </citation>
    <scope>NUCLEOTIDE SEQUENCE</scope>
</reference>
<dbReference type="Gene3D" id="3.40.50.1910">
    <property type="match status" value="1"/>
</dbReference>
<dbReference type="Gene3D" id="3.40.50.2060">
    <property type="match status" value="1"/>
</dbReference>
<dbReference type="GO" id="GO:0016192">
    <property type="term" value="P:vesicle-mediated transport"/>
    <property type="evidence" value="ECO:0007669"/>
    <property type="project" value="InterPro"/>
</dbReference>
<dbReference type="InterPro" id="IPR036045">
    <property type="entry name" value="Sec1-like_sf"/>
</dbReference>
<keyword evidence="3" id="KW-1185">Reference proteome</keyword>
<gene>
    <name evidence="2" type="ORF">NEZAVI_LOCUS12579</name>
</gene>
<organism evidence="2 3">
    <name type="scientific">Nezara viridula</name>
    <name type="common">Southern green stink bug</name>
    <name type="synonym">Cimex viridulus</name>
    <dbReference type="NCBI Taxonomy" id="85310"/>
    <lineage>
        <taxon>Eukaryota</taxon>
        <taxon>Metazoa</taxon>
        <taxon>Ecdysozoa</taxon>
        <taxon>Arthropoda</taxon>
        <taxon>Hexapoda</taxon>
        <taxon>Insecta</taxon>
        <taxon>Pterygota</taxon>
        <taxon>Neoptera</taxon>
        <taxon>Paraneoptera</taxon>
        <taxon>Hemiptera</taxon>
        <taxon>Heteroptera</taxon>
        <taxon>Panheteroptera</taxon>
        <taxon>Pentatomomorpha</taxon>
        <taxon>Pentatomoidea</taxon>
        <taxon>Pentatomidae</taxon>
        <taxon>Pentatominae</taxon>
        <taxon>Nezara</taxon>
    </lineage>
</organism>
<dbReference type="SUPFAM" id="SSF56815">
    <property type="entry name" value="Sec1/munc18-like (SM) proteins"/>
    <property type="match status" value="1"/>
</dbReference>
<dbReference type="EMBL" id="OV725082">
    <property type="protein sequence ID" value="CAH1404113.1"/>
    <property type="molecule type" value="Genomic_DNA"/>
</dbReference>
<dbReference type="Gene3D" id="3.90.830.10">
    <property type="entry name" value="Syntaxin Binding Protein 1, Chain A, domain 2"/>
    <property type="match status" value="1"/>
</dbReference>
<dbReference type="PANTHER" id="PTHR11679">
    <property type="entry name" value="VESICLE PROTEIN SORTING-ASSOCIATED"/>
    <property type="match status" value="1"/>
</dbReference>
<name>A0A9P0HK54_NEZVI</name>
<dbReference type="Proteomes" id="UP001152798">
    <property type="component" value="Chromosome 6"/>
</dbReference>
<dbReference type="InterPro" id="IPR043127">
    <property type="entry name" value="Sec-1-like_dom3a"/>
</dbReference>
<accession>A0A9P0HK54</accession>
<dbReference type="InterPro" id="IPR043154">
    <property type="entry name" value="Sec-1-like_dom1"/>
</dbReference>
<dbReference type="OrthoDB" id="10262528at2759"/>
<evidence type="ECO:0008006" key="4">
    <source>
        <dbReference type="Google" id="ProtNLM"/>
    </source>
</evidence>
<dbReference type="InterPro" id="IPR027482">
    <property type="entry name" value="Sec1-like_dom2"/>
</dbReference>
<dbReference type="InterPro" id="IPR043155">
    <property type="entry name" value="VPS33_dom3b"/>
</dbReference>
<protein>
    <recommendedName>
        <fullName evidence="4">Vacuolar protein sorting-associated protein 33B</fullName>
    </recommendedName>
</protein>
<comment type="similarity">
    <text evidence="1">Belongs to the STXBP/unc-18/SEC1 family.</text>
</comment>
<evidence type="ECO:0000313" key="2">
    <source>
        <dbReference type="EMBL" id="CAH1404113.1"/>
    </source>
</evidence>
<dbReference type="Pfam" id="PF00995">
    <property type="entry name" value="Sec1"/>
    <property type="match status" value="1"/>
</dbReference>
<sequence length="594" mass="67868">MQYTLDGKINALKQISQRKLLNILDKIPGRKDFIVDVNLIKPLEHIIGVAKLRSSGVDKIYKLEKTPIPCTNTQRVFFIQGDLITVKHVCDKINSELTQQNDGNSYHLIIVFRKLGCAMKLLEEEGVYGCVQVYNFLWELISLENRVLSLEFHNFYKYLFVNGDQSYLPCVAKSIWTLQMIFGKPSTTLIQGKYSHLVDKMLDVYCEELGRPNSAESDISCFVIVDRDIDYASTLLTGGTYSSLLDEVFGIRSGYVEVKQPDKNEKPSSSGHYLNNADEIYSQIKNRHFSDVFPFLSAQTKELSAEYQKSQKMNIQEMKRYVSEELSLVAKKKMMLAYHIIACEAIISDMGQRFESLQTCERNMVVGRNHRDCVNYIEECLAMNTCSQYSILRLMSLLSITQDGIPSDEYQRLRMQFLHVHGYQNLPGFFYLEKSGLCIEQPGIIPEVRGAQIANKVVQAVSLPARRSTFSSFSQKLKLFPDIMESYDLKNAKDLGFVFGGTYIPVVCQLIHILYKQEMSHEDLMKMVPHLSIKYNRNVNTAKYLRTFVVYFIGGVTYAEICAFQLLEKLTGAKIVVASTSITNGNHLMKSYFN</sequence>
<evidence type="ECO:0000313" key="3">
    <source>
        <dbReference type="Proteomes" id="UP001152798"/>
    </source>
</evidence>
<proteinExistence type="inferred from homology"/>
<evidence type="ECO:0000256" key="1">
    <source>
        <dbReference type="ARBA" id="ARBA00009884"/>
    </source>
</evidence>
<dbReference type="InterPro" id="IPR001619">
    <property type="entry name" value="Sec1-like"/>
</dbReference>